<gene>
    <name evidence="1" type="ORF">Hyperionvirus3_95</name>
</gene>
<organism evidence="1">
    <name type="scientific">Hyperionvirus sp</name>
    <dbReference type="NCBI Taxonomy" id="2487770"/>
    <lineage>
        <taxon>Viruses</taxon>
        <taxon>Varidnaviria</taxon>
        <taxon>Bamfordvirae</taxon>
        <taxon>Nucleocytoviricota</taxon>
        <taxon>Megaviricetes</taxon>
        <taxon>Imitervirales</taxon>
        <taxon>Mimiviridae</taxon>
        <taxon>Klosneuvirinae</taxon>
    </lineage>
</organism>
<sequence>MADYYNPIKCKGQPKLSIIQFFISIYYRAFKTDWPDSSE</sequence>
<evidence type="ECO:0000313" key="1">
    <source>
        <dbReference type="EMBL" id="AYV82949.1"/>
    </source>
</evidence>
<name>A0A3G5AC96_9VIRU</name>
<reference evidence="1" key="1">
    <citation type="submission" date="2018-10" db="EMBL/GenBank/DDBJ databases">
        <title>Hidden diversity of soil giant viruses.</title>
        <authorList>
            <person name="Schulz F."/>
            <person name="Alteio L."/>
            <person name="Goudeau D."/>
            <person name="Ryan E.M."/>
            <person name="Malmstrom R.R."/>
            <person name="Blanchard J."/>
            <person name="Woyke T."/>
        </authorList>
    </citation>
    <scope>NUCLEOTIDE SEQUENCE</scope>
    <source>
        <strain evidence="1">HYV1</strain>
    </source>
</reference>
<dbReference type="EMBL" id="MK072385">
    <property type="protein sequence ID" value="AYV82949.1"/>
    <property type="molecule type" value="Genomic_DNA"/>
</dbReference>
<protein>
    <submittedName>
        <fullName evidence="1">Uncharacterized protein</fullName>
    </submittedName>
</protein>
<proteinExistence type="predicted"/>
<accession>A0A3G5AC96</accession>